<dbReference type="SUPFAM" id="SSF53383">
    <property type="entry name" value="PLP-dependent transferases"/>
    <property type="match status" value="1"/>
</dbReference>
<organism evidence="7 8">
    <name type="scientific">Microbulbifer marinus</name>
    <dbReference type="NCBI Taxonomy" id="658218"/>
    <lineage>
        <taxon>Bacteria</taxon>
        <taxon>Pseudomonadati</taxon>
        <taxon>Pseudomonadota</taxon>
        <taxon>Gammaproteobacteria</taxon>
        <taxon>Cellvibrionales</taxon>
        <taxon>Microbulbiferaceae</taxon>
        <taxon>Microbulbifer</taxon>
    </lineage>
</organism>
<dbReference type="InterPro" id="IPR015422">
    <property type="entry name" value="PyrdxlP-dep_Trfase_small"/>
</dbReference>
<dbReference type="Pfam" id="PF00202">
    <property type="entry name" value="Aminotran_3"/>
    <property type="match status" value="1"/>
</dbReference>
<dbReference type="RefSeq" id="WP_091384724.1">
    <property type="nucleotide sequence ID" value="NZ_FNQO01000001.1"/>
</dbReference>
<dbReference type="PANTHER" id="PTHR43094">
    <property type="entry name" value="AMINOTRANSFERASE"/>
    <property type="match status" value="1"/>
</dbReference>
<keyword evidence="3" id="KW-0032">Aminotransferase</keyword>
<accession>A0A1H3W115</accession>
<name>A0A1H3W115_9GAMM</name>
<dbReference type="GO" id="GO:0030170">
    <property type="term" value="F:pyridoxal phosphate binding"/>
    <property type="evidence" value="ECO:0007669"/>
    <property type="project" value="InterPro"/>
</dbReference>
<dbReference type="AlphaFoldDB" id="A0A1H3W115"/>
<dbReference type="NCBIfam" id="NF004767">
    <property type="entry name" value="PRK06105.1"/>
    <property type="match status" value="1"/>
</dbReference>
<reference evidence="8" key="1">
    <citation type="submission" date="2016-10" db="EMBL/GenBank/DDBJ databases">
        <authorList>
            <person name="Varghese N."/>
            <person name="Submissions S."/>
        </authorList>
    </citation>
    <scope>NUCLEOTIDE SEQUENCE [LARGE SCALE GENOMIC DNA]</scope>
    <source>
        <strain evidence="8">CGMCC 1.10657</strain>
    </source>
</reference>
<dbReference type="Proteomes" id="UP000198658">
    <property type="component" value="Unassembled WGS sequence"/>
</dbReference>
<sequence>MTSHLIYPSTNLNAIEQLEIVGGEGIYVVDSNGKQYIEGLSGLWCTGLGYGNEELVETAARAMKQASFSHLFAGKFHRPAVELAEKLHELMPVNNASVFFGNSGSDGNDTLVKLINYYADATGQPQRRKIIARERSYHGITVAAASLTGLPANQKHFGLPVDALGILRTHAPHYYRGQQGSESEDQFVDRILADLEAQILSEGPETIAAFIAEPITGASGVIVAPESYYPKLTALLKKYGIWFWSDEVITGFGRTGNVFGCTTMGAPEPDLMTTAKQLTSAYFPLSAVAVRGDIHAAMLEQCGQVGIFGHGYTYSGHSTACAVGLKTLEIYQRDGIYQNAAERGVKLQAELAKFADHPMVGEVRGKGLIAAVEVVANKETRAEFAGGDGANRVLKHAQDNGLLLRNTGGSALAFCPPMIITDEQIDDIIDKFGDALDKSFAELTAEGLIDRDHAQEALPA</sequence>
<dbReference type="InterPro" id="IPR049704">
    <property type="entry name" value="Aminotrans_3_PPA_site"/>
</dbReference>
<dbReference type="CDD" id="cd00610">
    <property type="entry name" value="OAT_like"/>
    <property type="match status" value="1"/>
</dbReference>
<evidence type="ECO:0000313" key="7">
    <source>
        <dbReference type="EMBL" id="SDZ80753.1"/>
    </source>
</evidence>
<dbReference type="Gene3D" id="3.40.640.10">
    <property type="entry name" value="Type I PLP-dependent aspartate aminotransferase-like (Major domain)"/>
    <property type="match status" value="1"/>
</dbReference>
<evidence type="ECO:0008006" key="9">
    <source>
        <dbReference type="Google" id="ProtNLM"/>
    </source>
</evidence>
<dbReference type="PANTHER" id="PTHR43094:SF1">
    <property type="entry name" value="AMINOTRANSFERASE CLASS-III"/>
    <property type="match status" value="1"/>
</dbReference>
<dbReference type="Gene3D" id="3.90.1150.10">
    <property type="entry name" value="Aspartate Aminotransferase, domain 1"/>
    <property type="match status" value="1"/>
</dbReference>
<keyword evidence="5 6" id="KW-0663">Pyridoxal phosphate</keyword>
<evidence type="ECO:0000256" key="1">
    <source>
        <dbReference type="ARBA" id="ARBA00001933"/>
    </source>
</evidence>
<protein>
    <recommendedName>
        <fullName evidence="9">Adenosylmethionine-8-amino-7-oxononanoate aminotransferase</fullName>
    </recommendedName>
</protein>
<evidence type="ECO:0000256" key="4">
    <source>
        <dbReference type="ARBA" id="ARBA00022679"/>
    </source>
</evidence>
<dbReference type="EMBL" id="FNQO01000001">
    <property type="protein sequence ID" value="SDZ80753.1"/>
    <property type="molecule type" value="Genomic_DNA"/>
</dbReference>
<dbReference type="PROSITE" id="PS00600">
    <property type="entry name" value="AA_TRANSFER_CLASS_3"/>
    <property type="match status" value="1"/>
</dbReference>
<evidence type="ECO:0000313" key="8">
    <source>
        <dbReference type="Proteomes" id="UP000198658"/>
    </source>
</evidence>
<dbReference type="OrthoDB" id="9801052at2"/>
<gene>
    <name evidence="7" type="ORF">SAMN05216562_0464</name>
</gene>
<dbReference type="PIRSF" id="PIRSF000521">
    <property type="entry name" value="Transaminase_4ab_Lys_Orn"/>
    <property type="match status" value="1"/>
</dbReference>
<dbReference type="InterPro" id="IPR005814">
    <property type="entry name" value="Aminotrans_3"/>
</dbReference>
<dbReference type="InterPro" id="IPR015424">
    <property type="entry name" value="PyrdxlP-dep_Trfase"/>
</dbReference>
<keyword evidence="4" id="KW-0808">Transferase</keyword>
<evidence type="ECO:0000256" key="2">
    <source>
        <dbReference type="ARBA" id="ARBA00008954"/>
    </source>
</evidence>
<dbReference type="GO" id="GO:0008483">
    <property type="term" value="F:transaminase activity"/>
    <property type="evidence" value="ECO:0007669"/>
    <property type="project" value="UniProtKB-KW"/>
</dbReference>
<evidence type="ECO:0000256" key="6">
    <source>
        <dbReference type="RuleBase" id="RU003560"/>
    </source>
</evidence>
<comment type="similarity">
    <text evidence="2 6">Belongs to the class-III pyridoxal-phosphate-dependent aminotransferase family.</text>
</comment>
<evidence type="ECO:0000256" key="5">
    <source>
        <dbReference type="ARBA" id="ARBA00022898"/>
    </source>
</evidence>
<dbReference type="FunFam" id="3.40.640.10:FF:000014">
    <property type="entry name" value="Adenosylmethionine-8-amino-7-oxononanoate aminotransferase, probable"/>
    <property type="match status" value="1"/>
</dbReference>
<evidence type="ECO:0000256" key="3">
    <source>
        <dbReference type="ARBA" id="ARBA00022576"/>
    </source>
</evidence>
<dbReference type="InterPro" id="IPR015421">
    <property type="entry name" value="PyrdxlP-dep_Trfase_major"/>
</dbReference>
<keyword evidence="8" id="KW-1185">Reference proteome</keyword>
<dbReference type="STRING" id="658218.SAMN05216562_0464"/>
<proteinExistence type="inferred from homology"/>
<comment type="cofactor">
    <cofactor evidence="1">
        <name>pyridoxal 5'-phosphate</name>
        <dbReference type="ChEBI" id="CHEBI:597326"/>
    </cofactor>
</comment>